<gene>
    <name evidence="1" type="ORF">TMSB3V08_LOCUS6765</name>
</gene>
<proteinExistence type="predicted"/>
<dbReference type="AlphaFoldDB" id="A0A7R9EAA2"/>
<accession>A0A7R9EAA2</accession>
<name>A0A7R9EAA2_9NEOP</name>
<dbReference type="EMBL" id="OB794294">
    <property type="protein sequence ID" value="CAD7429995.1"/>
    <property type="molecule type" value="Genomic_DNA"/>
</dbReference>
<sequence length="76" mass="8549">MDIRLNESPPGILALNGWIRAPVYRTWYTRSVGLLVASVQLALTAKDLLVTDRNGFGVGFRVSVIPLSNFLRIRHR</sequence>
<protein>
    <submittedName>
        <fullName evidence="1">Uncharacterized protein</fullName>
    </submittedName>
</protein>
<organism evidence="1">
    <name type="scientific">Timema monikensis</name>
    <dbReference type="NCBI Taxonomy" id="170555"/>
    <lineage>
        <taxon>Eukaryota</taxon>
        <taxon>Metazoa</taxon>
        <taxon>Ecdysozoa</taxon>
        <taxon>Arthropoda</taxon>
        <taxon>Hexapoda</taxon>
        <taxon>Insecta</taxon>
        <taxon>Pterygota</taxon>
        <taxon>Neoptera</taxon>
        <taxon>Polyneoptera</taxon>
        <taxon>Phasmatodea</taxon>
        <taxon>Timematodea</taxon>
        <taxon>Timematoidea</taxon>
        <taxon>Timematidae</taxon>
        <taxon>Timema</taxon>
    </lineage>
</organism>
<evidence type="ECO:0000313" key="1">
    <source>
        <dbReference type="EMBL" id="CAD7429995.1"/>
    </source>
</evidence>
<reference evidence="1" key="1">
    <citation type="submission" date="2020-11" db="EMBL/GenBank/DDBJ databases">
        <authorList>
            <person name="Tran Van P."/>
        </authorList>
    </citation>
    <scope>NUCLEOTIDE SEQUENCE</scope>
</reference>